<proteinExistence type="inferred from homology"/>
<comment type="subcellular location">
    <subcellularLocation>
        <location evidence="1">Membrane</location>
        <topology evidence="1">Multi-pass membrane protein</topology>
    </subcellularLocation>
</comment>
<feature type="transmembrane region" description="Helical" evidence="8">
    <location>
        <begin position="216"/>
        <end position="235"/>
    </location>
</feature>
<evidence type="ECO:0000256" key="2">
    <source>
        <dbReference type="ARBA" id="ARBA00009904"/>
    </source>
</evidence>
<dbReference type="AlphaFoldDB" id="A0A1H3QWM8"/>
<organism evidence="9 10">
    <name type="scientific">Saccharopolyspora shandongensis</name>
    <dbReference type="NCBI Taxonomy" id="418495"/>
    <lineage>
        <taxon>Bacteria</taxon>
        <taxon>Bacillati</taxon>
        <taxon>Actinomycetota</taxon>
        <taxon>Actinomycetes</taxon>
        <taxon>Pseudonocardiales</taxon>
        <taxon>Pseudonocardiaceae</taxon>
        <taxon>Saccharopolyspora</taxon>
    </lineage>
</organism>
<dbReference type="PANTHER" id="PTHR11629:SF63">
    <property type="entry name" value="V-TYPE PROTON ATPASE SUBUNIT A"/>
    <property type="match status" value="1"/>
</dbReference>
<evidence type="ECO:0000256" key="7">
    <source>
        <dbReference type="ARBA" id="ARBA00023136"/>
    </source>
</evidence>
<dbReference type="OrthoDB" id="9803814at2"/>
<feature type="transmembrane region" description="Helical" evidence="8">
    <location>
        <begin position="255"/>
        <end position="277"/>
    </location>
</feature>
<keyword evidence="4 8" id="KW-0812">Transmembrane</keyword>
<comment type="similarity">
    <text evidence="2">Belongs to the V-ATPase 116 kDa subunit family.</text>
</comment>
<keyword evidence="3" id="KW-0813">Transport</keyword>
<dbReference type="RefSeq" id="WP_143061217.1">
    <property type="nucleotide sequence ID" value="NZ_FNOK01000050.1"/>
</dbReference>
<dbReference type="GO" id="GO:0051117">
    <property type="term" value="F:ATPase binding"/>
    <property type="evidence" value="ECO:0007669"/>
    <property type="project" value="TreeGrafter"/>
</dbReference>
<reference evidence="10" key="1">
    <citation type="submission" date="2016-10" db="EMBL/GenBank/DDBJ databases">
        <authorList>
            <person name="Varghese N."/>
            <person name="Submissions S."/>
        </authorList>
    </citation>
    <scope>NUCLEOTIDE SEQUENCE [LARGE SCALE GENOMIC DNA]</scope>
    <source>
        <strain evidence="10">CGMCC 4.3530</strain>
    </source>
</reference>
<gene>
    <name evidence="9" type="ORF">SAMN05216215_105037</name>
</gene>
<feature type="transmembrane region" description="Helical" evidence="8">
    <location>
        <begin position="176"/>
        <end position="204"/>
    </location>
</feature>
<dbReference type="EMBL" id="FNOK01000050">
    <property type="protein sequence ID" value="SDZ18002.1"/>
    <property type="molecule type" value="Genomic_DNA"/>
</dbReference>
<dbReference type="GO" id="GO:0046961">
    <property type="term" value="F:proton-transporting ATPase activity, rotational mechanism"/>
    <property type="evidence" value="ECO:0007669"/>
    <property type="project" value="InterPro"/>
</dbReference>
<evidence type="ECO:0000256" key="1">
    <source>
        <dbReference type="ARBA" id="ARBA00004141"/>
    </source>
</evidence>
<dbReference type="GO" id="GO:0007035">
    <property type="term" value="P:vacuolar acidification"/>
    <property type="evidence" value="ECO:0007669"/>
    <property type="project" value="TreeGrafter"/>
</dbReference>
<evidence type="ECO:0000313" key="10">
    <source>
        <dbReference type="Proteomes" id="UP000199529"/>
    </source>
</evidence>
<keyword evidence="5 8" id="KW-1133">Transmembrane helix</keyword>
<dbReference type="Pfam" id="PF01496">
    <property type="entry name" value="V_ATPase_I"/>
    <property type="match status" value="1"/>
</dbReference>
<evidence type="ECO:0000256" key="3">
    <source>
        <dbReference type="ARBA" id="ARBA00022448"/>
    </source>
</evidence>
<accession>A0A1H3QWM8</accession>
<dbReference type="Proteomes" id="UP000199529">
    <property type="component" value="Unassembled WGS sequence"/>
</dbReference>
<keyword evidence="6" id="KW-0406">Ion transport</keyword>
<dbReference type="STRING" id="418495.SAMN05216215_105037"/>
<dbReference type="InterPro" id="IPR002490">
    <property type="entry name" value="V-ATPase_116kDa_su"/>
</dbReference>
<evidence type="ECO:0000256" key="5">
    <source>
        <dbReference type="ARBA" id="ARBA00022989"/>
    </source>
</evidence>
<evidence type="ECO:0000256" key="6">
    <source>
        <dbReference type="ARBA" id="ARBA00023065"/>
    </source>
</evidence>
<feature type="transmembrane region" description="Helical" evidence="8">
    <location>
        <begin position="321"/>
        <end position="349"/>
    </location>
</feature>
<evidence type="ECO:0000256" key="8">
    <source>
        <dbReference type="SAM" id="Phobius"/>
    </source>
</evidence>
<feature type="transmembrane region" description="Helical" evidence="8">
    <location>
        <begin position="289"/>
        <end position="315"/>
    </location>
</feature>
<dbReference type="GO" id="GO:0016471">
    <property type="term" value="C:vacuolar proton-transporting V-type ATPase complex"/>
    <property type="evidence" value="ECO:0007669"/>
    <property type="project" value="TreeGrafter"/>
</dbReference>
<dbReference type="PANTHER" id="PTHR11629">
    <property type="entry name" value="VACUOLAR PROTON ATPASES"/>
    <property type="match status" value="1"/>
</dbReference>
<evidence type="ECO:0000313" key="9">
    <source>
        <dbReference type="EMBL" id="SDZ18002.1"/>
    </source>
</evidence>
<keyword evidence="7 8" id="KW-0472">Membrane</keyword>
<dbReference type="GO" id="GO:0033179">
    <property type="term" value="C:proton-transporting V-type ATPase, V0 domain"/>
    <property type="evidence" value="ECO:0007669"/>
    <property type="project" value="InterPro"/>
</dbReference>
<name>A0A1H3QWM8_9PSEU</name>
<evidence type="ECO:0000256" key="4">
    <source>
        <dbReference type="ARBA" id="ARBA00022692"/>
    </source>
</evidence>
<protein>
    <submittedName>
        <fullName evidence="9">V/A-type H+-transporting ATPase subunit I</fullName>
    </submittedName>
</protein>
<sequence length="467" mass="47555">MSWREAAQPVRMQRVAVLAPADLLRDVLVRVADAGVVQFEPDGRGGEAARRLHRVRSGDVAPKLAASRPDLDALEGAGRSDLLAGEAELEGHLSAAVRHGAVAGLVGWCPTPDLPGLTANLTAVGGAVVPLPMPVGVDPPTLLRSKGPVHRSFAGLVRTYGTVAYPDVDPTMAAGVAYVLMFGMMFGDAGHGLLLMAAGVTLAIGRPGRLARWRPAWPFVAGAGFTGILFGLLYGEFFGPTGVLPVLWLAPLAEPVRLLTAAVGSGAVLLSVAYAVAIINRWREGGPRLAVYASSGIAGAALFLGIGSVAGGLYLSSDALAVAGAGVAVMGLVLAGIGFFAAAAGGGAAGALQAGVQVFDAVVRVGSNLISFARLAAFGLTHSALGWLVWLGTATLFGTGLLGAFAAVGLFVVGNALSFALEALVAGIQALRLEFYELFSRVFAVEGRPFQPWHVPTEGAASSGEAS</sequence>
<keyword evidence="10" id="KW-1185">Reference proteome</keyword>